<proteinExistence type="predicted"/>
<evidence type="ECO:0000313" key="1">
    <source>
        <dbReference type="EMBL" id="CAD7572625.1"/>
    </source>
</evidence>
<dbReference type="EMBL" id="OE181138">
    <property type="protein sequence ID" value="CAD7572625.1"/>
    <property type="molecule type" value="Genomic_DNA"/>
</dbReference>
<protein>
    <submittedName>
        <fullName evidence="1">(California timema) hypothetical protein</fullName>
    </submittedName>
</protein>
<reference evidence="1" key="1">
    <citation type="submission" date="2020-11" db="EMBL/GenBank/DDBJ databases">
        <authorList>
            <person name="Tran Van P."/>
        </authorList>
    </citation>
    <scope>NUCLEOTIDE SEQUENCE</scope>
</reference>
<organism evidence="1">
    <name type="scientific">Timema californicum</name>
    <name type="common">California timema</name>
    <name type="synonym">Walking stick</name>
    <dbReference type="NCBI Taxonomy" id="61474"/>
    <lineage>
        <taxon>Eukaryota</taxon>
        <taxon>Metazoa</taxon>
        <taxon>Ecdysozoa</taxon>
        <taxon>Arthropoda</taxon>
        <taxon>Hexapoda</taxon>
        <taxon>Insecta</taxon>
        <taxon>Pterygota</taxon>
        <taxon>Neoptera</taxon>
        <taxon>Polyneoptera</taxon>
        <taxon>Phasmatodea</taxon>
        <taxon>Timematodea</taxon>
        <taxon>Timematoidea</taxon>
        <taxon>Timematidae</taxon>
        <taxon>Timema</taxon>
    </lineage>
</organism>
<gene>
    <name evidence="1" type="ORF">TCMB3V08_LOCUS5269</name>
</gene>
<accession>A0A7R9J630</accession>
<sequence length="82" mass="9251">MKHLVSKVSPQITKDTNYRKALGAEVKLTIILRWPHLYVTCNDLAVRIQRVPPPTPIPPPRTQPIMLIAFLYQVAGNFADTS</sequence>
<name>A0A7R9J630_TIMCA</name>
<dbReference type="AlphaFoldDB" id="A0A7R9J630"/>